<dbReference type="Proteomes" id="UP000239425">
    <property type="component" value="Unassembled WGS sequence"/>
</dbReference>
<accession>A0A2S5R910</accession>
<sequence length="44" mass="4942">MKTFILFASLITSIVSATAVTEPAEKSEDMDGKEKDKEKEQEHK</sequence>
<feature type="region of interest" description="Disordered" evidence="1">
    <location>
        <begin position="20"/>
        <end position="44"/>
    </location>
</feature>
<name>A0A2S5R910_9PROT</name>
<feature type="chain" id="PRO_5015670356" description="Pentapeptide MXKDX repeat protein" evidence="2">
    <location>
        <begin position="18"/>
        <end position="44"/>
    </location>
</feature>
<feature type="compositionally biased region" description="Basic and acidic residues" evidence="1">
    <location>
        <begin position="23"/>
        <end position="44"/>
    </location>
</feature>
<dbReference type="AlphaFoldDB" id="A0A2S5R910"/>
<keyword evidence="2" id="KW-0732">Signal</keyword>
<organism evidence="3 4">
    <name type="scientific">Holospora curviuscula</name>
    <dbReference type="NCBI Taxonomy" id="1082868"/>
    <lineage>
        <taxon>Bacteria</taxon>
        <taxon>Pseudomonadati</taxon>
        <taxon>Pseudomonadota</taxon>
        <taxon>Alphaproteobacteria</taxon>
        <taxon>Holosporales</taxon>
        <taxon>Holosporaceae</taxon>
        <taxon>Holospora</taxon>
    </lineage>
</organism>
<dbReference type="RefSeq" id="WP_279337599.1">
    <property type="nucleotide sequence ID" value="NZ_PHHC01000082.1"/>
</dbReference>
<proteinExistence type="predicted"/>
<keyword evidence="4" id="KW-1185">Reference proteome</keyword>
<evidence type="ECO:0008006" key="5">
    <source>
        <dbReference type="Google" id="ProtNLM"/>
    </source>
</evidence>
<reference evidence="3 4" key="1">
    <citation type="submission" date="2017-11" db="EMBL/GenBank/DDBJ databases">
        <title>Comparative genomic analysis of Holospora spp., intranuclear symbionts of paramecia.</title>
        <authorList>
            <person name="Garushyants S.K."/>
            <person name="Beliavskaya A."/>
            <person name="Malko D.B."/>
            <person name="Logacheva M.D."/>
            <person name="Rautian M.S."/>
            <person name="Gelfand M.S."/>
        </authorList>
    </citation>
    <scope>NUCLEOTIDE SEQUENCE [LARGE SCALE GENOMIC DNA]</scope>
    <source>
        <strain evidence="4">02AZ16</strain>
    </source>
</reference>
<evidence type="ECO:0000313" key="4">
    <source>
        <dbReference type="Proteomes" id="UP000239425"/>
    </source>
</evidence>
<feature type="signal peptide" evidence="2">
    <location>
        <begin position="1"/>
        <end position="17"/>
    </location>
</feature>
<evidence type="ECO:0000313" key="3">
    <source>
        <dbReference type="EMBL" id="PPE03804.1"/>
    </source>
</evidence>
<protein>
    <recommendedName>
        <fullName evidence="5">Pentapeptide MXKDX repeat protein</fullName>
    </recommendedName>
</protein>
<evidence type="ECO:0000256" key="1">
    <source>
        <dbReference type="SAM" id="MobiDB-lite"/>
    </source>
</evidence>
<evidence type="ECO:0000256" key="2">
    <source>
        <dbReference type="SAM" id="SignalP"/>
    </source>
</evidence>
<gene>
    <name evidence="3" type="ORF">HCUR_00819</name>
</gene>
<dbReference type="EMBL" id="PHHC01000082">
    <property type="protein sequence ID" value="PPE03804.1"/>
    <property type="molecule type" value="Genomic_DNA"/>
</dbReference>
<comment type="caution">
    <text evidence="3">The sequence shown here is derived from an EMBL/GenBank/DDBJ whole genome shotgun (WGS) entry which is preliminary data.</text>
</comment>